<accession>A0AAV5HPT6</accession>
<keyword evidence="2" id="KW-1185">Reference proteome</keyword>
<dbReference type="Proteomes" id="UP001054252">
    <property type="component" value="Unassembled WGS sequence"/>
</dbReference>
<protein>
    <submittedName>
        <fullName evidence="1">Uncharacterized protein</fullName>
    </submittedName>
</protein>
<dbReference type="AlphaFoldDB" id="A0AAV5HPT6"/>
<dbReference type="PANTHER" id="PTHR39741:SF14">
    <property type="entry name" value="F-BOX DOMAIN-CONTAINING PROTEIN"/>
    <property type="match status" value="1"/>
</dbReference>
<organism evidence="1 2">
    <name type="scientific">Rubroshorea leprosula</name>
    <dbReference type="NCBI Taxonomy" id="152421"/>
    <lineage>
        <taxon>Eukaryota</taxon>
        <taxon>Viridiplantae</taxon>
        <taxon>Streptophyta</taxon>
        <taxon>Embryophyta</taxon>
        <taxon>Tracheophyta</taxon>
        <taxon>Spermatophyta</taxon>
        <taxon>Magnoliopsida</taxon>
        <taxon>eudicotyledons</taxon>
        <taxon>Gunneridae</taxon>
        <taxon>Pentapetalae</taxon>
        <taxon>rosids</taxon>
        <taxon>malvids</taxon>
        <taxon>Malvales</taxon>
        <taxon>Dipterocarpaceae</taxon>
        <taxon>Rubroshorea</taxon>
    </lineage>
</organism>
<proteinExistence type="predicted"/>
<dbReference type="PANTHER" id="PTHR39741">
    <property type="entry name" value="F-BOX DOMAIN CONTAINING PROTEIN, EXPRESSED"/>
    <property type="match status" value="1"/>
</dbReference>
<dbReference type="InterPro" id="IPR055336">
    <property type="entry name" value="At4g00755-like"/>
</dbReference>
<sequence length="417" mass="46261">MATDRDGSNGLNHDVLLEITTRLDDPSDIGSVFSAVPGLLNGAIDNHFAKTWCLKKFPQLSRVDHVVEDCCIPRKLQVEAGSGNMERETLKGEHRVYSLLARGCMSSAELKDCIARAIMASSTDHYPLESIENTLEEGVAWRPSYWSSEGQISPAVPETLTYKLVADLCVITEIRIRPFQANFEPGSPIFSAKSVLFRMGHSLGDDYVWTYISEQFPMDQVSSSSSIALIEMDYYFSVSCESVARVQVVGRPLSLFGVEIREDSEKFVLKALSCTHPPLPEETREDDSAQGLDCDVDSAQGLDCDVEGLNQGRRFGIGMAMGLHRGRDPLSIPIPALSCTHPPLPEETREDDSAQGLDWDVEGLTQERWFSIGMAMGPHRGKDPLPIPIPANGGYGDFCRNLWRRVKNCFRPRTCKK</sequence>
<name>A0AAV5HPT6_9ROSI</name>
<evidence type="ECO:0000313" key="1">
    <source>
        <dbReference type="EMBL" id="GKU88261.1"/>
    </source>
</evidence>
<gene>
    <name evidence="1" type="ORF">SLEP1_g2543</name>
</gene>
<comment type="caution">
    <text evidence="1">The sequence shown here is derived from an EMBL/GenBank/DDBJ whole genome shotgun (WGS) entry which is preliminary data.</text>
</comment>
<dbReference type="EMBL" id="BPVZ01000002">
    <property type="protein sequence ID" value="GKU88261.1"/>
    <property type="molecule type" value="Genomic_DNA"/>
</dbReference>
<reference evidence="1 2" key="1">
    <citation type="journal article" date="2021" name="Commun. Biol.">
        <title>The genome of Shorea leprosula (Dipterocarpaceae) highlights the ecological relevance of drought in aseasonal tropical rainforests.</title>
        <authorList>
            <person name="Ng K.K.S."/>
            <person name="Kobayashi M.J."/>
            <person name="Fawcett J.A."/>
            <person name="Hatakeyama M."/>
            <person name="Paape T."/>
            <person name="Ng C.H."/>
            <person name="Ang C.C."/>
            <person name="Tnah L.H."/>
            <person name="Lee C.T."/>
            <person name="Nishiyama T."/>
            <person name="Sese J."/>
            <person name="O'Brien M.J."/>
            <person name="Copetti D."/>
            <person name="Mohd Noor M.I."/>
            <person name="Ong R.C."/>
            <person name="Putra M."/>
            <person name="Sireger I.Z."/>
            <person name="Indrioko S."/>
            <person name="Kosugi Y."/>
            <person name="Izuno A."/>
            <person name="Isagi Y."/>
            <person name="Lee S.L."/>
            <person name="Shimizu K.K."/>
        </authorList>
    </citation>
    <scope>NUCLEOTIDE SEQUENCE [LARGE SCALE GENOMIC DNA]</scope>
    <source>
        <strain evidence="1">214</strain>
    </source>
</reference>
<evidence type="ECO:0000313" key="2">
    <source>
        <dbReference type="Proteomes" id="UP001054252"/>
    </source>
</evidence>